<evidence type="ECO:0000313" key="3">
    <source>
        <dbReference type="Proteomes" id="UP000433309"/>
    </source>
</evidence>
<keyword evidence="3" id="KW-1185">Reference proteome</keyword>
<reference evidence="2 3" key="1">
    <citation type="submission" date="2019-11" db="EMBL/GenBank/DDBJ databases">
        <title>Novel species isolated from a subtropical stream in China.</title>
        <authorList>
            <person name="Lu H."/>
        </authorList>
    </citation>
    <scope>NUCLEOTIDE SEQUENCE [LARGE SCALE GENOMIC DNA]</scope>
    <source>
        <strain evidence="2 3">FT80W</strain>
    </source>
</reference>
<organism evidence="2 3">
    <name type="scientific">Duganella guangzhouensis</name>
    <dbReference type="NCBI Taxonomy" id="2666084"/>
    <lineage>
        <taxon>Bacteria</taxon>
        <taxon>Pseudomonadati</taxon>
        <taxon>Pseudomonadota</taxon>
        <taxon>Betaproteobacteria</taxon>
        <taxon>Burkholderiales</taxon>
        <taxon>Oxalobacteraceae</taxon>
        <taxon>Telluria group</taxon>
        <taxon>Duganella</taxon>
    </lineage>
</organism>
<proteinExistence type="predicted"/>
<feature type="signal peptide" evidence="1">
    <location>
        <begin position="1"/>
        <end position="29"/>
    </location>
</feature>
<comment type="caution">
    <text evidence="2">The sequence shown here is derived from an EMBL/GenBank/DDBJ whole genome shotgun (WGS) entry which is preliminary data.</text>
</comment>
<evidence type="ECO:0008006" key="4">
    <source>
        <dbReference type="Google" id="ProtNLM"/>
    </source>
</evidence>
<name>A0A6I2KYI2_9BURK</name>
<gene>
    <name evidence="2" type="ORF">GJ699_04655</name>
</gene>
<keyword evidence="1" id="KW-0732">Signal</keyword>
<evidence type="ECO:0000256" key="1">
    <source>
        <dbReference type="SAM" id="SignalP"/>
    </source>
</evidence>
<dbReference type="AlphaFoldDB" id="A0A6I2KYI2"/>
<accession>A0A6I2KYI2</accession>
<feature type="chain" id="PRO_5026117874" description="DUF4410 domain-containing protein" evidence="1">
    <location>
        <begin position="30"/>
        <end position="195"/>
    </location>
</feature>
<evidence type="ECO:0000313" key="2">
    <source>
        <dbReference type="EMBL" id="MRW89266.1"/>
    </source>
</evidence>
<dbReference type="EMBL" id="WKJK01000002">
    <property type="protein sequence ID" value="MRW89266.1"/>
    <property type="molecule type" value="Genomic_DNA"/>
</dbReference>
<dbReference type="Proteomes" id="UP000433309">
    <property type="component" value="Unassembled WGS sequence"/>
</dbReference>
<sequence length="195" mass="20486">MNKNLKSAVLVACVMAAVMVGGCATSIKASSTQNPPPKEAFASYGRIEVKPVVFKAGYQSDAAGLAKIESNFQEEIAPALAKWNQRPDNGRKLVIEPVVDELSFKHGAKRVLLGPLAGSSGVLMHLSIRDANGVEIANPEFFQRAAAMAAGFQFGVHDNMMLTRVGKLAGAYVLANFDRAVGGPTGADDKAVAAK</sequence>
<dbReference type="RefSeq" id="WP_154373575.1">
    <property type="nucleotide sequence ID" value="NZ_WKJK01000002.1"/>
</dbReference>
<protein>
    <recommendedName>
        <fullName evidence="4">DUF4410 domain-containing protein</fullName>
    </recommendedName>
</protein>
<dbReference type="PROSITE" id="PS51257">
    <property type="entry name" value="PROKAR_LIPOPROTEIN"/>
    <property type="match status" value="1"/>
</dbReference>